<proteinExistence type="predicted"/>
<protein>
    <submittedName>
        <fullName evidence="1">ATR INTERACTING PROTEIN</fullName>
    </submittedName>
</protein>
<gene>
    <name evidence="1" type="ORF">OIU74_014813</name>
</gene>
<dbReference type="InterPro" id="IPR044952">
    <property type="entry name" value="SUV2"/>
</dbReference>
<reference evidence="1" key="2">
    <citation type="journal article" date="2023" name="Int. J. Mol. Sci.">
        <title>De Novo Assembly and Annotation of 11 Diverse Shrub Willow (Salix) Genomes Reveals Novel Gene Organization in Sex-Linked Regions.</title>
        <authorList>
            <person name="Hyden B."/>
            <person name="Feng K."/>
            <person name="Yates T.B."/>
            <person name="Jawdy S."/>
            <person name="Cereghino C."/>
            <person name="Smart L.B."/>
            <person name="Muchero W."/>
        </authorList>
    </citation>
    <scope>NUCLEOTIDE SEQUENCE</scope>
    <source>
        <tissue evidence="1">Shoot tip</tissue>
    </source>
</reference>
<name>A0A9Q0PXD8_9ROSI</name>
<dbReference type="AlphaFoldDB" id="A0A9Q0PXD8"/>
<dbReference type="EMBL" id="JAPFFM010000017">
    <property type="protein sequence ID" value="KAJ6695782.1"/>
    <property type="molecule type" value="Genomic_DNA"/>
</dbReference>
<organism evidence="1 2">
    <name type="scientific">Salix koriyanagi</name>
    <dbReference type="NCBI Taxonomy" id="2511006"/>
    <lineage>
        <taxon>Eukaryota</taxon>
        <taxon>Viridiplantae</taxon>
        <taxon>Streptophyta</taxon>
        <taxon>Embryophyta</taxon>
        <taxon>Tracheophyta</taxon>
        <taxon>Spermatophyta</taxon>
        <taxon>Magnoliopsida</taxon>
        <taxon>eudicotyledons</taxon>
        <taxon>Gunneridae</taxon>
        <taxon>Pentapetalae</taxon>
        <taxon>rosids</taxon>
        <taxon>fabids</taxon>
        <taxon>Malpighiales</taxon>
        <taxon>Salicaceae</taxon>
        <taxon>Saliceae</taxon>
        <taxon>Salix</taxon>
    </lineage>
</organism>
<accession>A0A9Q0PXD8</accession>
<dbReference type="GO" id="GO:0006974">
    <property type="term" value="P:DNA damage response"/>
    <property type="evidence" value="ECO:0007669"/>
    <property type="project" value="InterPro"/>
</dbReference>
<sequence length="181" mass="20410">MTRKLLQHTKDSVAPLRAWQNVFACSGNSLQDIELRKRAIIMLAFLASSGKSGFEIMVTHKLPGETNFLMLILQVLVFEMDVEASAEPERSIKARTLLIREALILLNRLVSNPGYSPIALRVLTARRDMASLTIDIANRLSQEDQRNRQSDVKGHVKESEIVELGLVFKKRVFAYLGDKMS</sequence>
<dbReference type="PANTHER" id="PTHR35761:SF1">
    <property type="entry name" value="PROTEIN SENSITIVE TO UV 2"/>
    <property type="match status" value="1"/>
</dbReference>
<dbReference type="Proteomes" id="UP001151752">
    <property type="component" value="Chromosome 3"/>
</dbReference>
<evidence type="ECO:0000313" key="1">
    <source>
        <dbReference type="EMBL" id="KAJ6695782.1"/>
    </source>
</evidence>
<dbReference type="PANTHER" id="PTHR35761">
    <property type="entry name" value="ATR INTERACTING PROTEIN"/>
    <property type="match status" value="1"/>
</dbReference>
<comment type="caution">
    <text evidence="1">The sequence shown here is derived from an EMBL/GenBank/DDBJ whole genome shotgun (WGS) entry which is preliminary data.</text>
</comment>
<keyword evidence="2" id="KW-1185">Reference proteome</keyword>
<evidence type="ECO:0000313" key="2">
    <source>
        <dbReference type="Proteomes" id="UP001151752"/>
    </source>
</evidence>
<reference evidence="1" key="1">
    <citation type="submission" date="2022-11" db="EMBL/GenBank/DDBJ databases">
        <authorList>
            <person name="Hyden B.L."/>
            <person name="Feng K."/>
            <person name="Yates T."/>
            <person name="Jawdy S."/>
            <person name="Smart L.B."/>
            <person name="Muchero W."/>
        </authorList>
    </citation>
    <scope>NUCLEOTIDE SEQUENCE</scope>
    <source>
        <tissue evidence="1">Shoot tip</tissue>
    </source>
</reference>